<dbReference type="AlphaFoldDB" id="A0A484R2P1"/>
<dbReference type="InterPro" id="IPR038483">
    <property type="entry name" value="YcfL-like_sf"/>
</dbReference>
<dbReference type="EMBL" id="CAADIG010000018">
    <property type="protein sequence ID" value="VFR44788.1"/>
    <property type="molecule type" value="Genomic_DNA"/>
</dbReference>
<proteinExistence type="predicted"/>
<dbReference type="InterPro" id="IPR010824">
    <property type="entry name" value="DUF1425"/>
</dbReference>
<dbReference type="EMBL" id="CAADID010000025">
    <property type="protein sequence ID" value="VFR76690.1"/>
    <property type="molecule type" value="Genomic_DNA"/>
</dbReference>
<dbReference type="PROSITE" id="PS51257">
    <property type="entry name" value="PROKAR_LIPOPROTEIN"/>
    <property type="match status" value="1"/>
</dbReference>
<dbReference type="EMBL" id="CAADIZ010000045">
    <property type="protein sequence ID" value="VFS28086.1"/>
    <property type="molecule type" value="Genomic_DNA"/>
</dbReference>
<reference evidence="1" key="1">
    <citation type="submission" date="2019-03" db="EMBL/GenBank/DDBJ databases">
        <authorList>
            <person name="Danneels B."/>
        </authorList>
    </citation>
    <scope>NUCLEOTIDE SEQUENCE</scope>
</reference>
<evidence type="ECO:0000313" key="1">
    <source>
        <dbReference type="EMBL" id="VFR44788.1"/>
    </source>
</evidence>
<evidence type="ECO:0000313" key="5">
    <source>
        <dbReference type="EMBL" id="VFR97598.1"/>
    </source>
</evidence>
<dbReference type="EMBL" id="CAADIP010000053">
    <property type="protein sequence ID" value="VFR97598.1"/>
    <property type="molecule type" value="Genomic_DNA"/>
</dbReference>
<evidence type="ECO:0000313" key="3">
    <source>
        <dbReference type="EMBL" id="VFR76690.1"/>
    </source>
</evidence>
<evidence type="ECO:0000313" key="6">
    <source>
        <dbReference type="EMBL" id="VFS28086.1"/>
    </source>
</evidence>
<name>A0A484R2P1_9ZZZZ</name>
<sequence>MNSRFANVRRLVPVACLGALLALAGCSLPPLSGGNGTAGVPRYAATAEVAQKIEGGKGVSGVRVQRFATSQAAGLLVVEAALQPLGKKPYDFYYRYRWLNASGGAVGKPDTWRPGSVMVSDTPRLLKGQASVPEAVDFRLELARERPEP</sequence>
<evidence type="ECO:0000313" key="2">
    <source>
        <dbReference type="EMBL" id="VFR53726.1"/>
    </source>
</evidence>
<organism evidence="1">
    <name type="scientific">plant metagenome</name>
    <dbReference type="NCBI Taxonomy" id="1297885"/>
    <lineage>
        <taxon>unclassified sequences</taxon>
        <taxon>metagenomes</taxon>
        <taxon>organismal metagenomes</taxon>
    </lineage>
</organism>
<dbReference type="Gene3D" id="2.60.40.3230">
    <property type="match status" value="1"/>
</dbReference>
<dbReference type="EMBL" id="CAADII010000013">
    <property type="protein sequence ID" value="VFR53726.1"/>
    <property type="molecule type" value="Genomic_DNA"/>
</dbReference>
<protein>
    <recommendedName>
        <fullName evidence="7">YcfL protein: an outer membrane lipoprotein that is part of a salvage cluster</fullName>
    </recommendedName>
</protein>
<evidence type="ECO:0000313" key="4">
    <source>
        <dbReference type="EMBL" id="VFR76784.1"/>
    </source>
</evidence>
<evidence type="ECO:0008006" key="7">
    <source>
        <dbReference type="Google" id="ProtNLM"/>
    </source>
</evidence>
<accession>A0A484R2P1</accession>
<dbReference type="EMBL" id="CAADIK010000040">
    <property type="protein sequence ID" value="VFR76784.1"/>
    <property type="molecule type" value="Genomic_DNA"/>
</dbReference>
<dbReference type="Pfam" id="PF07233">
    <property type="entry name" value="DUF1425"/>
    <property type="match status" value="1"/>
</dbReference>
<gene>
    <name evidence="1" type="ORF">ANT2_0633</name>
    <name evidence="3" type="ORF">ANT3_0634</name>
    <name evidence="2" type="ORF">BRI6_0690</name>
    <name evidence="4" type="ORF">BRI9_0746</name>
    <name evidence="5" type="ORF">IVO3_0745</name>
    <name evidence="6" type="ORF">RAN7_0685</name>
</gene>